<dbReference type="InterPro" id="IPR004012">
    <property type="entry name" value="Run_dom"/>
</dbReference>
<organism evidence="3">
    <name type="scientific">Trepomonas sp. PC1</name>
    <dbReference type="NCBI Taxonomy" id="1076344"/>
    <lineage>
        <taxon>Eukaryota</taxon>
        <taxon>Metamonada</taxon>
        <taxon>Diplomonadida</taxon>
        <taxon>Hexamitidae</taxon>
        <taxon>Hexamitinae</taxon>
        <taxon>Trepomonas</taxon>
    </lineage>
</organism>
<gene>
    <name evidence="3" type="ORF">TPC1_20001</name>
</gene>
<protein>
    <recommendedName>
        <fullName evidence="2">RUN domain-containing protein</fullName>
    </recommendedName>
</protein>
<evidence type="ECO:0000256" key="1">
    <source>
        <dbReference type="SAM" id="MobiDB-lite"/>
    </source>
</evidence>
<feature type="domain" description="RUN" evidence="2">
    <location>
        <begin position="1"/>
        <end position="138"/>
    </location>
</feature>
<evidence type="ECO:0000259" key="2">
    <source>
        <dbReference type="PROSITE" id="PS50826"/>
    </source>
</evidence>
<dbReference type="Pfam" id="PF13901">
    <property type="entry name" value="RH_dom"/>
    <property type="match status" value="1"/>
</dbReference>
<proteinExistence type="predicted"/>
<evidence type="ECO:0000313" key="3">
    <source>
        <dbReference type="EMBL" id="JAP90700.1"/>
    </source>
</evidence>
<name>A0A146K1B4_9EUKA</name>
<feature type="non-terminal residue" evidence="3">
    <location>
        <position position="1"/>
    </location>
</feature>
<dbReference type="EMBL" id="GDID01005906">
    <property type="protein sequence ID" value="JAP90700.1"/>
    <property type="molecule type" value="Transcribed_RNA"/>
</dbReference>
<reference evidence="3" key="1">
    <citation type="submission" date="2015-07" db="EMBL/GenBank/DDBJ databases">
        <title>Adaptation to a free-living lifestyle via gene acquisitions in the diplomonad Trepomonas sp. PC1.</title>
        <authorList>
            <person name="Xu F."/>
            <person name="Jerlstrom-Hultqvist J."/>
            <person name="Kolisko M."/>
            <person name="Simpson A.G.B."/>
            <person name="Roger A.J."/>
            <person name="Svard S.G."/>
            <person name="Andersson J.O."/>
        </authorList>
    </citation>
    <scope>NUCLEOTIDE SEQUENCE</scope>
    <source>
        <strain evidence="3">PC1</strain>
    </source>
</reference>
<dbReference type="AlphaFoldDB" id="A0A146K1B4"/>
<dbReference type="PROSITE" id="PS50826">
    <property type="entry name" value="RUN"/>
    <property type="match status" value="1"/>
</dbReference>
<dbReference type="InterPro" id="IPR025258">
    <property type="entry name" value="RH_dom"/>
</dbReference>
<accession>A0A146K1B4</accession>
<sequence length="697" mass="81396">RDDKFGDTLQLLVRVIFFNGITKNIKSDELYIWDFFLECAKTNYQKGRPLLQNYVTQINNMPPAPILEKALVRADAVLRLFFLNSKIDEILSYIDDDDAIDRFFEPSAFLNYKPNRIQLQNLLQEFHGVKVEVDQLFNPSKKIAKVNDFLIEEELKPLRPIQEEHIEPVKHEDVGQLFQINEAADVKVVAEEEKKEEFVINGVKIEVIAETLNNTVNVEKNQNEGVIEAVQLKVDEQIDDNPRVQVINLENLDIEEESEKVIEPTPQIKENIDLEQAINEISQEPSQKELLISESSEESESEQQQRTVEIYDSSAHKESEDEVQYYQHINFYQASQNYELSLFTNRIHSKTSQYISKNDRFVKSIAFTETLDKNKTLKPIEYSSIRFNKVYFSDPDQQQEAKELTIQEGENFYEYNGQVQFRKYCLEDLIIDKINDKIPIEEQVQSQQGQCPCGQLFEQDEFLWQDKYNGQYYCNNCQKEIMVIPCDILNNRQTESIVSQTSKQQIEQFKKLPCILNEVIPFVLLKDQVFKTLLNLRKKIAIIYKFLSFCTKVDIRYKQFGQYYNRFFEIVEQKRSIDPDDLQPESVMGEYGYMGVQEAAVLFLNKQTGQYVCQSPGYWRLVDIDEDKIPKIVGVMYRALLKISQHTNNCEKCSKSMIAWCVCGQKVVITDIPTKICDKCGCWYCEKCKTCKVCSNK</sequence>
<feature type="region of interest" description="Disordered" evidence="1">
    <location>
        <begin position="287"/>
        <end position="310"/>
    </location>
</feature>